<dbReference type="EMBL" id="JABFDB010000006">
    <property type="protein sequence ID" value="NYZ20376.1"/>
    <property type="molecule type" value="Genomic_DNA"/>
</dbReference>
<dbReference type="Proteomes" id="UP000584642">
    <property type="component" value="Unassembled WGS sequence"/>
</dbReference>
<name>A0ABX2TAT6_9PROT</name>
<keyword evidence="1" id="KW-0175">Coiled coil</keyword>
<feature type="coiled-coil region" evidence="1">
    <location>
        <begin position="42"/>
        <end position="171"/>
    </location>
</feature>
<sequence length="175" mass="19457">MAGWRVWSALLALTLAGCASSAEECDPNKVNNLPTAMGCSVFGGFKANLAQARADLEQLRAQQIAEQQRANAAVQTSQQLVTNRDQWQRRSAQARRDLDRLQLEISGLQARNETERARQQAMQEALAAANARLQEISRSNPSGTAELRREIEALERDVEARRRAVEAYNQGPRVE</sequence>
<proteinExistence type="predicted"/>
<reference evidence="3 4" key="1">
    <citation type="submission" date="2020-05" db="EMBL/GenBank/DDBJ databases">
        <title>Azospirillum oleiclasticum sp. nov, a nitrogen-fixing and heavy crude oil-emulsifying bacterium isolated from the crude oil of Yumen Oilfield.</title>
        <authorList>
            <person name="Wu D."/>
            <person name="Cai M."/>
            <person name="Zhang X."/>
        </authorList>
    </citation>
    <scope>NUCLEOTIDE SEQUENCE [LARGE SCALE GENOMIC DNA]</scope>
    <source>
        <strain evidence="3 4">ROY-1-1-2</strain>
    </source>
</reference>
<organism evidence="3 4">
    <name type="scientific">Azospirillum oleiclasticum</name>
    <dbReference type="NCBI Taxonomy" id="2735135"/>
    <lineage>
        <taxon>Bacteria</taxon>
        <taxon>Pseudomonadati</taxon>
        <taxon>Pseudomonadota</taxon>
        <taxon>Alphaproteobacteria</taxon>
        <taxon>Rhodospirillales</taxon>
        <taxon>Azospirillaceae</taxon>
        <taxon>Azospirillum</taxon>
    </lineage>
</organism>
<feature type="signal peptide" evidence="2">
    <location>
        <begin position="1"/>
        <end position="21"/>
    </location>
</feature>
<dbReference type="PROSITE" id="PS51257">
    <property type="entry name" value="PROKAR_LIPOPROTEIN"/>
    <property type="match status" value="1"/>
</dbReference>
<evidence type="ECO:0000313" key="3">
    <source>
        <dbReference type="EMBL" id="NYZ20376.1"/>
    </source>
</evidence>
<comment type="caution">
    <text evidence="3">The sequence shown here is derived from an EMBL/GenBank/DDBJ whole genome shotgun (WGS) entry which is preliminary data.</text>
</comment>
<evidence type="ECO:0000313" key="4">
    <source>
        <dbReference type="Proteomes" id="UP000584642"/>
    </source>
</evidence>
<evidence type="ECO:0000256" key="2">
    <source>
        <dbReference type="SAM" id="SignalP"/>
    </source>
</evidence>
<gene>
    <name evidence="3" type="ORF">HND93_11680</name>
</gene>
<evidence type="ECO:0000256" key="1">
    <source>
        <dbReference type="SAM" id="Coils"/>
    </source>
</evidence>
<keyword evidence="4" id="KW-1185">Reference proteome</keyword>
<evidence type="ECO:0008006" key="5">
    <source>
        <dbReference type="Google" id="ProtNLM"/>
    </source>
</evidence>
<feature type="chain" id="PRO_5045067827" description="Lipoprotein" evidence="2">
    <location>
        <begin position="22"/>
        <end position="175"/>
    </location>
</feature>
<protein>
    <recommendedName>
        <fullName evidence="5">Lipoprotein</fullName>
    </recommendedName>
</protein>
<keyword evidence="2" id="KW-0732">Signal</keyword>
<dbReference type="RefSeq" id="WP_180282127.1">
    <property type="nucleotide sequence ID" value="NZ_JABFDB010000006.1"/>
</dbReference>
<accession>A0ABX2TAT6</accession>